<dbReference type="Proteomes" id="UP000805193">
    <property type="component" value="Unassembled WGS sequence"/>
</dbReference>
<proteinExistence type="predicted"/>
<organism evidence="1 2">
    <name type="scientific">Ixodes persulcatus</name>
    <name type="common">Taiga tick</name>
    <dbReference type="NCBI Taxonomy" id="34615"/>
    <lineage>
        <taxon>Eukaryota</taxon>
        <taxon>Metazoa</taxon>
        <taxon>Ecdysozoa</taxon>
        <taxon>Arthropoda</taxon>
        <taxon>Chelicerata</taxon>
        <taxon>Arachnida</taxon>
        <taxon>Acari</taxon>
        <taxon>Parasitiformes</taxon>
        <taxon>Ixodida</taxon>
        <taxon>Ixodoidea</taxon>
        <taxon>Ixodidae</taxon>
        <taxon>Ixodinae</taxon>
        <taxon>Ixodes</taxon>
    </lineage>
</organism>
<accession>A0AC60PJQ0</accession>
<gene>
    <name evidence="1" type="ORF">HPB47_002964</name>
</gene>
<sequence length="373" mass="41409">MCDQLQGTLSNRRTWPILRTLLGKAASKATSRQFIMSLIHNHQAMDEDVLLTIKMKVFRGQPQQATVITPTTRESTYNSEMDRPFSKAEMEAVPARLTRNATPVGVADPEEEEEKTSTRHTRPGADSERSQHPMGQDDPDLGPEFSRGWSWNTYGVRASGDGPEVAQLVRRVANRKHRLKNQDNLRLAKALMLSRITNGAPYLCLGTSGKKKINLLIKKTYKLAMGLFPTASAEKLVKLGVHNTWEERLESHRASQLERTSLAEMAPISRHMHPEYHGERRARVESLVRMYEGKIKNSPRYTDAAKYAARGAYALSVVDGSGRKLEAACTETWITDSAEGAAIALAATTGRGCTTIITDSQAACRNYQGEKGL</sequence>
<reference evidence="1 2" key="1">
    <citation type="journal article" date="2020" name="Cell">
        <title>Large-Scale Comparative Analyses of Tick Genomes Elucidate Their Genetic Diversity and Vector Capacities.</title>
        <authorList>
            <consortium name="Tick Genome and Microbiome Consortium (TIGMIC)"/>
            <person name="Jia N."/>
            <person name="Wang J."/>
            <person name="Shi W."/>
            <person name="Du L."/>
            <person name="Sun Y."/>
            <person name="Zhan W."/>
            <person name="Jiang J.F."/>
            <person name="Wang Q."/>
            <person name="Zhang B."/>
            <person name="Ji P."/>
            <person name="Bell-Sakyi L."/>
            <person name="Cui X.M."/>
            <person name="Yuan T.T."/>
            <person name="Jiang B.G."/>
            <person name="Yang W.F."/>
            <person name="Lam T.T."/>
            <person name="Chang Q.C."/>
            <person name="Ding S.J."/>
            <person name="Wang X.J."/>
            <person name="Zhu J.G."/>
            <person name="Ruan X.D."/>
            <person name="Zhao L."/>
            <person name="Wei J.T."/>
            <person name="Ye R.Z."/>
            <person name="Que T.C."/>
            <person name="Du C.H."/>
            <person name="Zhou Y.H."/>
            <person name="Cheng J.X."/>
            <person name="Dai P.F."/>
            <person name="Guo W.B."/>
            <person name="Han X.H."/>
            <person name="Huang E.J."/>
            <person name="Li L.F."/>
            <person name="Wei W."/>
            <person name="Gao Y.C."/>
            <person name="Liu J.Z."/>
            <person name="Shao H.Z."/>
            <person name="Wang X."/>
            <person name="Wang C.C."/>
            <person name="Yang T.C."/>
            <person name="Huo Q.B."/>
            <person name="Li W."/>
            <person name="Chen H.Y."/>
            <person name="Chen S.E."/>
            <person name="Zhou L.G."/>
            <person name="Ni X.B."/>
            <person name="Tian J.H."/>
            <person name="Sheng Y."/>
            <person name="Liu T."/>
            <person name="Pan Y.S."/>
            <person name="Xia L.Y."/>
            <person name="Li J."/>
            <person name="Zhao F."/>
            <person name="Cao W.C."/>
        </authorList>
    </citation>
    <scope>NUCLEOTIDE SEQUENCE [LARGE SCALE GENOMIC DNA]</scope>
    <source>
        <strain evidence="1">Iper-2018</strain>
    </source>
</reference>
<protein>
    <submittedName>
        <fullName evidence="1">Uncharacterized protein</fullName>
    </submittedName>
</protein>
<evidence type="ECO:0000313" key="2">
    <source>
        <dbReference type="Proteomes" id="UP000805193"/>
    </source>
</evidence>
<evidence type="ECO:0000313" key="1">
    <source>
        <dbReference type="EMBL" id="KAG0421138.1"/>
    </source>
</evidence>
<comment type="caution">
    <text evidence="1">The sequence shown here is derived from an EMBL/GenBank/DDBJ whole genome shotgun (WGS) entry which is preliminary data.</text>
</comment>
<keyword evidence="2" id="KW-1185">Reference proteome</keyword>
<name>A0AC60PJQ0_IXOPE</name>
<dbReference type="EMBL" id="JABSTQ010010412">
    <property type="protein sequence ID" value="KAG0421138.1"/>
    <property type="molecule type" value="Genomic_DNA"/>
</dbReference>